<keyword evidence="8" id="KW-1185">Reference proteome</keyword>
<evidence type="ECO:0000256" key="2">
    <source>
        <dbReference type="ARBA" id="ARBA00023069"/>
    </source>
</evidence>
<proteinExistence type="predicted"/>
<dbReference type="SUPFAM" id="SSF50978">
    <property type="entry name" value="WD40 repeat-like"/>
    <property type="match status" value="1"/>
</dbReference>
<evidence type="ECO:0000259" key="5">
    <source>
        <dbReference type="Pfam" id="PF23335"/>
    </source>
</evidence>
<dbReference type="InterPro" id="IPR001680">
    <property type="entry name" value="WD40_rpt"/>
</dbReference>
<feature type="region of interest" description="Disordered" evidence="4">
    <location>
        <begin position="543"/>
        <end position="575"/>
    </location>
</feature>
<keyword evidence="2" id="KW-0969">Cilium</keyword>
<evidence type="ECO:0000313" key="8">
    <source>
        <dbReference type="Proteomes" id="UP000440578"/>
    </source>
</evidence>
<dbReference type="GO" id="GO:0030992">
    <property type="term" value="C:intraciliary transport particle B"/>
    <property type="evidence" value="ECO:0007669"/>
    <property type="project" value="TreeGrafter"/>
</dbReference>
<accession>A0A6A4VDV8</accession>
<dbReference type="PANTHER" id="PTHR24098">
    <property type="entry name" value="OUTER SEGMENT 5"/>
    <property type="match status" value="1"/>
</dbReference>
<dbReference type="Proteomes" id="UP000440578">
    <property type="component" value="Unassembled WGS sequence"/>
</dbReference>
<feature type="domain" description="IFT80/172/WDR35 TPR" evidence="6">
    <location>
        <begin position="412"/>
        <end position="545"/>
    </location>
</feature>
<feature type="compositionally biased region" description="Basic and acidic residues" evidence="4">
    <location>
        <begin position="543"/>
        <end position="553"/>
    </location>
</feature>
<dbReference type="InterPro" id="IPR056456">
    <property type="entry name" value="Beta-prop_IFT80_2nd"/>
</dbReference>
<evidence type="ECO:0000313" key="7">
    <source>
        <dbReference type="EMBL" id="KAF0291813.1"/>
    </source>
</evidence>
<organism evidence="7 8">
    <name type="scientific">Amphibalanus amphitrite</name>
    <name type="common">Striped barnacle</name>
    <name type="synonym">Balanus amphitrite</name>
    <dbReference type="NCBI Taxonomy" id="1232801"/>
    <lineage>
        <taxon>Eukaryota</taxon>
        <taxon>Metazoa</taxon>
        <taxon>Ecdysozoa</taxon>
        <taxon>Arthropoda</taxon>
        <taxon>Crustacea</taxon>
        <taxon>Multicrustacea</taxon>
        <taxon>Cirripedia</taxon>
        <taxon>Thoracica</taxon>
        <taxon>Thoracicalcarea</taxon>
        <taxon>Balanomorpha</taxon>
        <taxon>Balanoidea</taxon>
        <taxon>Balanidae</taxon>
        <taxon>Amphibalaninae</taxon>
        <taxon>Amphibalanus</taxon>
    </lineage>
</organism>
<keyword evidence="3" id="KW-0966">Cell projection</keyword>
<reference evidence="7 8" key="1">
    <citation type="submission" date="2019-07" db="EMBL/GenBank/DDBJ databases">
        <title>Draft genome assembly of a fouling barnacle, Amphibalanus amphitrite (Darwin, 1854): The first reference genome for Thecostraca.</title>
        <authorList>
            <person name="Kim W."/>
        </authorList>
    </citation>
    <scope>NUCLEOTIDE SEQUENCE [LARGE SCALE GENOMIC DNA]</scope>
    <source>
        <strain evidence="7">SNU_AA5</strain>
        <tissue evidence="7">Soma without cirri and trophi</tissue>
    </source>
</reference>
<feature type="compositionally biased region" description="Acidic residues" evidence="4">
    <location>
        <begin position="563"/>
        <end position="575"/>
    </location>
</feature>
<dbReference type="InterPro" id="IPR015943">
    <property type="entry name" value="WD40/YVTN_repeat-like_dom_sf"/>
</dbReference>
<dbReference type="OrthoDB" id="408728at2759"/>
<evidence type="ECO:0000256" key="3">
    <source>
        <dbReference type="ARBA" id="ARBA00023273"/>
    </source>
</evidence>
<dbReference type="Pfam" id="PF00400">
    <property type="entry name" value="WD40"/>
    <property type="match status" value="1"/>
</dbReference>
<dbReference type="Gene3D" id="2.130.10.10">
    <property type="entry name" value="YVTN repeat-like/Quinoprotein amine dehydrogenase"/>
    <property type="match status" value="1"/>
</dbReference>
<protein>
    <submittedName>
        <fullName evidence="7">Intraflagellar transport protein 80</fullName>
    </submittedName>
</protein>
<dbReference type="InterPro" id="IPR056157">
    <property type="entry name" value="TPR_IFT80_172_dom"/>
</dbReference>
<keyword evidence="7" id="KW-0282">Flagellum</keyword>
<comment type="subcellular location">
    <subcellularLocation>
        <location evidence="1">Cell projection</location>
        <location evidence="1">Cilium</location>
    </subcellularLocation>
</comment>
<evidence type="ECO:0000256" key="4">
    <source>
        <dbReference type="SAM" id="MobiDB-lite"/>
    </source>
</evidence>
<feature type="domain" description="IFT80 second beta-propeller" evidence="5">
    <location>
        <begin position="80"/>
        <end position="369"/>
    </location>
</feature>
<name>A0A6A4VDV8_AMPAM</name>
<dbReference type="EMBL" id="VIIS01001854">
    <property type="protein sequence ID" value="KAF0291813.1"/>
    <property type="molecule type" value="Genomic_DNA"/>
</dbReference>
<dbReference type="AlphaFoldDB" id="A0A6A4VDV8"/>
<dbReference type="PANTHER" id="PTHR24098:SF0">
    <property type="entry name" value="OUTER SEGMENT 5"/>
    <property type="match status" value="1"/>
</dbReference>
<dbReference type="GO" id="GO:0060271">
    <property type="term" value="P:cilium assembly"/>
    <property type="evidence" value="ECO:0007669"/>
    <property type="project" value="TreeGrafter"/>
</dbReference>
<comment type="caution">
    <text evidence="7">The sequence shown here is derived from an EMBL/GenBank/DDBJ whole genome shotgun (WGS) entry which is preliminary data.</text>
</comment>
<evidence type="ECO:0000259" key="6">
    <source>
        <dbReference type="Pfam" id="PF23387"/>
    </source>
</evidence>
<dbReference type="Pfam" id="PF23387">
    <property type="entry name" value="TPR_IFT80_172"/>
    <property type="match status" value="1"/>
</dbReference>
<dbReference type="InterPro" id="IPR036322">
    <property type="entry name" value="WD40_repeat_dom_sf"/>
</dbReference>
<dbReference type="Pfam" id="PF23335">
    <property type="entry name" value="Beta-prop_IFT80_2nd"/>
    <property type="match status" value="1"/>
</dbReference>
<gene>
    <name evidence="7" type="primary">Ift80</name>
    <name evidence="7" type="ORF">FJT64_010118</name>
</gene>
<sequence>MLYNSTAHDYPVTAISWSPSGDKFAVGSFNTLRLCDKKGWSHSLEKPNTGSILRIAWSNDGTQVAGACSNGHVIFAHVIEKRMEWNHFEATLTGRKTICVRDVMSDVWEKLEFQDRIIMTSFAYGFLIVATTGQCFIYSSRNWNTPLIFELKEGNVHLILQSSQVFALVDGNGVYIYTYEARLQSSPRWSGMRLDSVSEQTMSLANDTLACRDSDNEKVIQLMDATTGKAVTDKPFTHKCDVLELALDQHLPASQRKLAFVDANKDLFLLTTRRVGGSRKVLRLGTYDGALSVLERAGQHAGGSCRSRVLSVWYYPAVIFVDKELLTKTILQKESPDFGKNPSISAFGGSQVSLRRSDGCQVATSISPYPAVLHNYVAQEKWDDAVRLCRFIKVCVIGLRVSQGLADGSDSLWGCLAGMATVARELETAEIAYSCIDQADKVEYLRYIKDLSSAEAQAAELTLLAGSPLDAEAILIHTNQVFRAIMLNIQLYQWDKALAMAVKYKTHIDTVIAFRKKYLERFEKEETNQLFLQYKSVGETETADFRRPNMVKESKRKKRERESDENEEIQDMTEQ</sequence>
<evidence type="ECO:0000256" key="1">
    <source>
        <dbReference type="ARBA" id="ARBA00004138"/>
    </source>
</evidence>
<dbReference type="GO" id="GO:0005929">
    <property type="term" value="C:cilium"/>
    <property type="evidence" value="ECO:0007669"/>
    <property type="project" value="UniProtKB-SubCell"/>
</dbReference>